<protein>
    <recommendedName>
        <fullName evidence="4">Secreted protein</fullName>
    </recommendedName>
</protein>
<evidence type="ECO:0000256" key="1">
    <source>
        <dbReference type="SAM" id="MobiDB-lite"/>
    </source>
</evidence>
<dbReference type="Proteomes" id="UP000587462">
    <property type="component" value="Unassembled WGS sequence"/>
</dbReference>
<accession>A0A7Y7B4I6</accession>
<evidence type="ECO:0000313" key="3">
    <source>
        <dbReference type="Proteomes" id="UP000587462"/>
    </source>
</evidence>
<comment type="caution">
    <text evidence="2">The sequence shown here is derived from an EMBL/GenBank/DDBJ whole genome shotgun (WGS) entry which is preliminary data.</text>
</comment>
<feature type="compositionally biased region" description="Low complexity" evidence="1">
    <location>
        <begin position="10"/>
        <end position="29"/>
    </location>
</feature>
<feature type="region of interest" description="Disordered" evidence="1">
    <location>
        <begin position="1"/>
        <end position="41"/>
    </location>
</feature>
<evidence type="ECO:0008006" key="4">
    <source>
        <dbReference type="Google" id="ProtNLM"/>
    </source>
</evidence>
<sequence>MRRGRVVEGSPLAPGASAASAQNDAPAFSPGTAGPDSGPAALRTEFPFTLPRGYVDEDGKVHRHGVMRLATARDELLPLMDMRVRDNPAYLSVVLLGRLITRLGTLKNVDANTVEQFFAADLAYLQKFYEKINTDGTSLASTACPECHHEFDVDLGSRLGE</sequence>
<proteinExistence type="predicted"/>
<dbReference type="RefSeq" id="WP_171081430.1">
    <property type="nucleotide sequence ID" value="NZ_BNBU01000006.1"/>
</dbReference>
<keyword evidence="3" id="KW-1185">Reference proteome</keyword>
<name>A0A7Y7B4I6_STRMO</name>
<organism evidence="2 3">
    <name type="scientific">Streptomyces morookaense</name>
    <name type="common">Streptoverticillium morookaense</name>
    <dbReference type="NCBI Taxonomy" id="1970"/>
    <lineage>
        <taxon>Bacteria</taxon>
        <taxon>Bacillati</taxon>
        <taxon>Actinomycetota</taxon>
        <taxon>Actinomycetes</taxon>
        <taxon>Kitasatosporales</taxon>
        <taxon>Streptomycetaceae</taxon>
        <taxon>Streptomyces</taxon>
    </lineage>
</organism>
<dbReference type="AlphaFoldDB" id="A0A7Y7B4I6"/>
<reference evidence="2 3" key="1">
    <citation type="submission" date="2020-04" db="EMBL/GenBank/DDBJ databases">
        <title>Draft Genome Sequence of Streptomyces morookaense DSM 40503, an 8-azaguanine-producing strain.</title>
        <authorList>
            <person name="Qi J."/>
            <person name="Gao J.-M."/>
        </authorList>
    </citation>
    <scope>NUCLEOTIDE SEQUENCE [LARGE SCALE GENOMIC DNA]</scope>
    <source>
        <strain evidence="2 3">DSM 40503</strain>
    </source>
</reference>
<evidence type="ECO:0000313" key="2">
    <source>
        <dbReference type="EMBL" id="NVK78889.1"/>
    </source>
</evidence>
<gene>
    <name evidence="2" type="ORF">HG542_14585</name>
</gene>
<dbReference type="EMBL" id="JABBXF010000030">
    <property type="protein sequence ID" value="NVK78889.1"/>
    <property type="molecule type" value="Genomic_DNA"/>
</dbReference>